<dbReference type="AlphaFoldDB" id="L1MAY3"/>
<comment type="subcellular location">
    <subcellularLocation>
        <location evidence="1">Cell membrane</location>
        <topology evidence="1">Multi-pass membrane protein</topology>
    </subcellularLocation>
</comment>
<keyword evidence="8" id="KW-1185">Reference proteome</keyword>
<keyword evidence="3 6" id="KW-0812">Transmembrane</keyword>
<dbReference type="Proteomes" id="UP000010445">
    <property type="component" value="Unassembled WGS sequence"/>
</dbReference>
<feature type="transmembrane region" description="Helical" evidence="6">
    <location>
        <begin position="77"/>
        <end position="97"/>
    </location>
</feature>
<dbReference type="PANTHER" id="PTHR23513">
    <property type="entry name" value="INTEGRAL MEMBRANE EFFLUX PROTEIN-RELATED"/>
    <property type="match status" value="1"/>
</dbReference>
<evidence type="ECO:0000313" key="8">
    <source>
        <dbReference type="Proteomes" id="UP000010445"/>
    </source>
</evidence>
<protein>
    <submittedName>
        <fullName evidence="7">Transporter, major facilitator family protein</fullName>
    </submittedName>
</protein>
<evidence type="ECO:0000313" key="7">
    <source>
        <dbReference type="EMBL" id="EKX88200.1"/>
    </source>
</evidence>
<dbReference type="Pfam" id="PF07690">
    <property type="entry name" value="MFS_1"/>
    <property type="match status" value="1"/>
</dbReference>
<feature type="transmembrane region" description="Helical" evidence="6">
    <location>
        <begin position="12"/>
        <end position="36"/>
    </location>
</feature>
<sequence>MSKEHKLRALGLLTASEFWGSIGLQVVLFIAPLAAIQLLDATAMQVAILNLTESAAALVFGLGVGQAVDRWGGASSITTANLVRAAGVGALAFSLFAGPSLPILYLTLFLMGIASLLHDAGISTAIVEYVGRDGKELNRANSLLRTSEIISSLGGPGLGGAILAFMTFGAAALFSSMSFAIAAGCAATVWFSTKAIRAQQTLKASDAQTTNSSHGTTSSGAFGGLRYILRSGFLRPLAATGLHFNFFSAIFQAVFVIYCVRVLEFETWVMSLVGIVGGLGGLVGAAFSSTATAEQNAKKFYASSLVIPAASVLVMLCAQMTTIHAARITAVALAEAVFSFCMVLCMVLFNTARQQASPDGMVGQIAATERMIALGGEVPGALIGGAVATAVSVQFSMTVALVGMLFAAVWLIGMKGWPSASTEVTLSASAIGP</sequence>
<reference evidence="7 8" key="1">
    <citation type="submission" date="2012-05" db="EMBL/GenBank/DDBJ databases">
        <authorList>
            <person name="Weinstock G."/>
            <person name="Sodergren E."/>
            <person name="Lobos E.A."/>
            <person name="Fulton L."/>
            <person name="Fulton R."/>
            <person name="Courtney L."/>
            <person name="Fronick C."/>
            <person name="O'Laughlin M."/>
            <person name="Godfrey J."/>
            <person name="Wilson R.M."/>
            <person name="Miner T."/>
            <person name="Farmer C."/>
            <person name="Delehaunty K."/>
            <person name="Cordes M."/>
            <person name="Minx P."/>
            <person name="Tomlinson C."/>
            <person name="Chen J."/>
            <person name="Wollam A."/>
            <person name="Pepin K.H."/>
            <person name="Bhonagiri V."/>
            <person name="Zhang X."/>
            <person name="Suruliraj S."/>
            <person name="Warren W."/>
            <person name="Mitreva M."/>
            <person name="Mardis E.R."/>
            <person name="Wilson R.K."/>
        </authorList>
    </citation>
    <scope>NUCLEOTIDE SEQUENCE [LARGE SCALE GENOMIC DNA]</scope>
    <source>
        <strain evidence="7 8">F0235</strain>
    </source>
</reference>
<keyword evidence="5 6" id="KW-0472">Membrane</keyword>
<dbReference type="Gene3D" id="1.20.1250.20">
    <property type="entry name" value="MFS general substrate transporter like domains"/>
    <property type="match status" value="1"/>
</dbReference>
<comment type="caution">
    <text evidence="7">The sequence shown here is derived from an EMBL/GenBank/DDBJ whole genome shotgun (WGS) entry which is preliminary data.</text>
</comment>
<dbReference type="PATRIC" id="fig|1035195.3.peg.2070"/>
<dbReference type="RefSeq" id="WP_006062126.1">
    <property type="nucleotide sequence ID" value="NZ_KB290823.1"/>
</dbReference>
<evidence type="ECO:0000256" key="5">
    <source>
        <dbReference type="ARBA" id="ARBA00023136"/>
    </source>
</evidence>
<keyword evidence="4 6" id="KW-1133">Transmembrane helix</keyword>
<dbReference type="STRING" id="1035195.HMPREF9997_02316"/>
<accession>L1MAY3</accession>
<dbReference type="PANTHER" id="PTHR23513:SF6">
    <property type="entry name" value="MAJOR FACILITATOR SUPERFAMILY ASSOCIATED DOMAIN-CONTAINING PROTEIN"/>
    <property type="match status" value="1"/>
</dbReference>
<feature type="transmembrane region" description="Helical" evidence="6">
    <location>
        <begin position="103"/>
        <end position="127"/>
    </location>
</feature>
<feature type="transmembrane region" description="Helical" evidence="6">
    <location>
        <begin position="148"/>
        <end position="166"/>
    </location>
</feature>
<evidence type="ECO:0000256" key="6">
    <source>
        <dbReference type="SAM" id="Phobius"/>
    </source>
</evidence>
<gene>
    <name evidence="7" type="ORF">HMPREF9997_02316</name>
</gene>
<name>L1MAY3_9CORY</name>
<dbReference type="HOGENOM" id="CLU_632688_0_0_11"/>
<feature type="transmembrane region" description="Helical" evidence="6">
    <location>
        <begin position="300"/>
        <end position="322"/>
    </location>
</feature>
<dbReference type="InterPro" id="IPR036259">
    <property type="entry name" value="MFS_trans_sf"/>
</dbReference>
<keyword evidence="2" id="KW-1003">Cell membrane</keyword>
<feature type="transmembrane region" description="Helical" evidence="6">
    <location>
        <begin position="395"/>
        <end position="413"/>
    </location>
</feature>
<dbReference type="InterPro" id="IPR011701">
    <property type="entry name" value="MFS"/>
</dbReference>
<proteinExistence type="predicted"/>
<evidence type="ECO:0000256" key="4">
    <source>
        <dbReference type="ARBA" id="ARBA00022989"/>
    </source>
</evidence>
<evidence type="ECO:0000256" key="2">
    <source>
        <dbReference type="ARBA" id="ARBA00022475"/>
    </source>
</evidence>
<evidence type="ECO:0000256" key="1">
    <source>
        <dbReference type="ARBA" id="ARBA00004651"/>
    </source>
</evidence>
<dbReference type="GO" id="GO:0022857">
    <property type="term" value="F:transmembrane transporter activity"/>
    <property type="evidence" value="ECO:0007669"/>
    <property type="project" value="InterPro"/>
</dbReference>
<dbReference type="EMBL" id="AMEM01000039">
    <property type="protein sequence ID" value="EKX88200.1"/>
    <property type="molecule type" value="Genomic_DNA"/>
</dbReference>
<evidence type="ECO:0000256" key="3">
    <source>
        <dbReference type="ARBA" id="ARBA00022692"/>
    </source>
</evidence>
<dbReference type="GO" id="GO:0005886">
    <property type="term" value="C:plasma membrane"/>
    <property type="evidence" value="ECO:0007669"/>
    <property type="project" value="UniProtKB-SubCell"/>
</dbReference>
<feature type="transmembrane region" description="Helical" evidence="6">
    <location>
        <begin position="328"/>
        <end position="350"/>
    </location>
</feature>
<organism evidence="7 8">
    <name type="scientific">Corynebacterium durum F0235</name>
    <dbReference type="NCBI Taxonomy" id="1035195"/>
    <lineage>
        <taxon>Bacteria</taxon>
        <taxon>Bacillati</taxon>
        <taxon>Actinomycetota</taxon>
        <taxon>Actinomycetes</taxon>
        <taxon>Mycobacteriales</taxon>
        <taxon>Corynebacteriaceae</taxon>
        <taxon>Corynebacterium</taxon>
    </lineage>
</organism>
<dbReference type="OrthoDB" id="4427990at2"/>
<dbReference type="eggNOG" id="COG2814">
    <property type="taxonomic scope" value="Bacteria"/>
</dbReference>
<dbReference type="SUPFAM" id="SSF103473">
    <property type="entry name" value="MFS general substrate transporter"/>
    <property type="match status" value="1"/>
</dbReference>
<feature type="transmembrane region" description="Helical" evidence="6">
    <location>
        <begin position="269"/>
        <end position="288"/>
    </location>
</feature>
<feature type="transmembrane region" description="Helical" evidence="6">
    <location>
        <begin position="371"/>
        <end position="389"/>
    </location>
</feature>
<feature type="transmembrane region" description="Helical" evidence="6">
    <location>
        <begin position="172"/>
        <end position="193"/>
    </location>
</feature>
<feature type="transmembrane region" description="Helical" evidence="6">
    <location>
        <begin position="244"/>
        <end position="263"/>
    </location>
</feature>
<feature type="transmembrane region" description="Helical" evidence="6">
    <location>
        <begin position="42"/>
        <end position="65"/>
    </location>
</feature>